<reference evidence="2" key="1">
    <citation type="submission" date="2022-06" db="EMBL/GenBank/DDBJ databases">
        <authorList>
            <consortium name="SYNGENTA / RWTH Aachen University"/>
        </authorList>
    </citation>
    <scope>NUCLEOTIDE SEQUENCE</scope>
</reference>
<proteinExistence type="predicted"/>
<comment type="caution">
    <text evidence="2">The sequence shown here is derived from an EMBL/GenBank/DDBJ whole genome shotgun (WGS) entry which is preliminary data.</text>
</comment>
<dbReference type="AlphaFoldDB" id="A0AAV0AQL4"/>
<evidence type="ECO:0000256" key="1">
    <source>
        <dbReference type="SAM" id="MobiDB-lite"/>
    </source>
</evidence>
<accession>A0AAV0AQL4</accession>
<feature type="region of interest" description="Disordered" evidence="1">
    <location>
        <begin position="53"/>
        <end position="81"/>
    </location>
</feature>
<organism evidence="2 3">
    <name type="scientific">Phakopsora pachyrhizi</name>
    <name type="common">Asian soybean rust disease fungus</name>
    <dbReference type="NCBI Taxonomy" id="170000"/>
    <lineage>
        <taxon>Eukaryota</taxon>
        <taxon>Fungi</taxon>
        <taxon>Dikarya</taxon>
        <taxon>Basidiomycota</taxon>
        <taxon>Pucciniomycotina</taxon>
        <taxon>Pucciniomycetes</taxon>
        <taxon>Pucciniales</taxon>
        <taxon>Phakopsoraceae</taxon>
        <taxon>Phakopsora</taxon>
    </lineage>
</organism>
<name>A0AAV0AQL4_PHAPC</name>
<gene>
    <name evidence="2" type="ORF">PPACK8108_LOCUS5596</name>
</gene>
<feature type="region of interest" description="Disordered" evidence="1">
    <location>
        <begin position="1"/>
        <end position="38"/>
    </location>
</feature>
<dbReference type="Proteomes" id="UP001153365">
    <property type="component" value="Unassembled WGS sequence"/>
</dbReference>
<protein>
    <submittedName>
        <fullName evidence="2">Uncharacterized protein</fullName>
    </submittedName>
</protein>
<keyword evidence="3" id="KW-1185">Reference proteome</keyword>
<sequence length="128" mass="14878">MDSTQRKKPKERNKGRKKKDPRAPQVVMPSINKRSQSAKSILDGLIHLRVASKVPSARRSKEIKSSSGSKPWRSGSFQHHWHSRSGYLRIGRQQWRIEQYENMSHTFIKIREIRTECQRPGTEVTGQS</sequence>
<evidence type="ECO:0000313" key="2">
    <source>
        <dbReference type="EMBL" id="CAH7670854.1"/>
    </source>
</evidence>
<feature type="compositionally biased region" description="Low complexity" evidence="1">
    <location>
        <begin position="65"/>
        <end position="76"/>
    </location>
</feature>
<feature type="compositionally biased region" description="Basic residues" evidence="1">
    <location>
        <begin position="1"/>
        <end position="20"/>
    </location>
</feature>
<dbReference type="EMBL" id="CALTRL010001076">
    <property type="protein sequence ID" value="CAH7670854.1"/>
    <property type="molecule type" value="Genomic_DNA"/>
</dbReference>
<evidence type="ECO:0000313" key="3">
    <source>
        <dbReference type="Proteomes" id="UP001153365"/>
    </source>
</evidence>